<evidence type="ECO:0000256" key="3">
    <source>
        <dbReference type="HAMAP-Rule" id="MF_01440"/>
    </source>
</evidence>
<evidence type="ECO:0000313" key="6">
    <source>
        <dbReference type="Proteomes" id="UP000323522"/>
    </source>
</evidence>
<reference evidence="4 7" key="2">
    <citation type="submission" date="2024-06" db="EMBL/GenBank/DDBJ databases">
        <title>Genomic Encyclopedia of Type Strains, Phase IV (KMG-IV): sequencing the most valuable type-strain genomes for metagenomic binning, comparative biology and taxonomic classification.</title>
        <authorList>
            <person name="Goeker M."/>
        </authorList>
    </citation>
    <scope>NUCLEOTIDE SEQUENCE [LARGE SCALE GENOMIC DNA]</scope>
    <source>
        <strain evidence="4 7">D-501</strain>
    </source>
</reference>
<comment type="function">
    <text evidence="3">Probably deamidates glutamine residues to glutamate on methyl-accepting chemotaxis receptors (MCPs), playing an important role in chemotaxis.</text>
</comment>
<accession>A0A5C1PZX0</accession>
<dbReference type="InterPro" id="IPR038592">
    <property type="entry name" value="CheD-like_sf"/>
</dbReference>
<dbReference type="CDD" id="cd16352">
    <property type="entry name" value="CheD"/>
    <property type="match status" value="1"/>
</dbReference>
<evidence type="ECO:0000313" key="5">
    <source>
        <dbReference type="EMBL" id="QEN01205.1"/>
    </source>
</evidence>
<proteinExistence type="inferred from homology"/>
<sequence length="187" mass="20743">MRSRLTEAAVHHREPVSGFVQPRQGHALNLLAGQLYFGTQAGTVRTLLGSCVALVLWHPQRRIGAMCHYLLPGRQRRDGSPDARFGDEAIGLLLHAIERSSTRPADFQTHLYGGADTMPGRDGPNFNIGERNIAIGCELIDHHGFDLQAVDVGDFVPRTVTLDLQAGRIEVRRGHSSRQAIRRIQQR</sequence>
<comment type="catalytic activity">
    <reaction evidence="3">
        <text>L-glutaminyl-[protein] + H2O = L-glutamyl-[protein] + NH4(+)</text>
        <dbReference type="Rhea" id="RHEA:16441"/>
        <dbReference type="Rhea" id="RHEA-COMP:10207"/>
        <dbReference type="Rhea" id="RHEA-COMP:10208"/>
        <dbReference type="ChEBI" id="CHEBI:15377"/>
        <dbReference type="ChEBI" id="CHEBI:28938"/>
        <dbReference type="ChEBI" id="CHEBI:29973"/>
        <dbReference type="ChEBI" id="CHEBI:30011"/>
        <dbReference type="EC" id="3.5.1.44"/>
    </reaction>
</comment>
<evidence type="ECO:0000313" key="7">
    <source>
        <dbReference type="Proteomes" id="UP001549111"/>
    </source>
</evidence>
<dbReference type="Gene3D" id="3.30.1330.200">
    <property type="match status" value="1"/>
</dbReference>
<comment type="similarity">
    <text evidence="3">Belongs to the CheD family.</text>
</comment>
<dbReference type="KEGG" id="snn:EWH46_10750"/>
<evidence type="ECO:0000256" key="2">
    <source>
        <dbReference type="ARBA" id="ARBA00022801"/>
    </source>
</evidence>
<dbReference type="Pfam" id="PF03975">
    <property type="entry name" value="CheD"/>
    <property type="match status" value="1"/>
</dbReference>
<dbReference type="RefSeq" id="WP_149503908.1">
    <property type="nucleotide sequence ID" value="NZ_CP035708.1"/>
</dbReference>
<dbReference type="EC" id="3.5.1.44" evidence="3"/>
<dbReference type="InterPro" id="IPR011324">
    <property type="entry name" value="Cytotoxic_necrot_fac-like_cat"/>
</dbReference>
<dbReference type="EMBL" id="JBEPLS010000001">
    <property type="protein sequence ID" value="MET3602404.1"/>
    <property type="molecule type" value="Genomic_DNA"/>
</dbReference>
<protein>
    <recommendedName>
        <fullName evidence="3">Probable chemoreceptor glutamine deamidase CheD</fullName>
        <ecNumber evidence="3">3.5.1.44</ecNumber>
    </recommendedName>
</protein>
<keyword evidence="1 3" id="KW-0145">Chemotaxis</keyword>
<dbReference type="GO" id="GO:0050568">
    <property type="term" value="F:protein-glutamine glutaminase activity"/>
    <property type="evidence" value="ECO:0007669"/>
    <property type="project" value="UniProtKB-UniRule"/>
</dbReference>
<keyword evidence="2 3" id="KW-0378">Hydrolase</keyword>
<dbReference type="EMBL" id="CP035708">
    <property type="protein sequence ID" value="QEN01205.1"/>
    <property type="molecule type" value="Genomic_DNA"/>
</dbReference>
<evidence type="ECO:0000313" key="4">
    <source>
        <dbReference type="EMBL" id="MET3602404.1"/>
    </source>
</evidence>
<dbReference type="Proteomes" id="UP000323522">
    <property type="component" value="Chromosome"/>
</dbReference>
<organism evidence="5 6">
    <name type="scientific">Sphaerotilus sulfidivorans</name>
    <dbReference type="NCBI Taxonomy" id="639200"/>
    <lineage>
        <taxon>Bacteria</taxon>
        <taxon>Pseudomonadati</taxon>
        <taxon>Pseudomonadota</taxon>
        <taxon>Betaproteobacteria</taxon>
        <taxon>Burkholderiales</taxon>
        <taxon>Sphaerotilaceae</taxon>
        <taxon>Sphaerotilus</taxon>
    </lineage>
</organism>
<reference evidence="5 6" key="1">
    <citation type="submission" date="2019-02" db="EMBL/GenBank/DDBJ databases">
        <title>Complete Genome Sequence and Methylome Analysis of Sphaerotilus natans subsp. sulfidivorans D-507.</title>
        <authorList>
            <person name="Fomenkov A."/>
            <person name="Gridneva E."/>
            <person name="Smolyakov D."/>
            <person name="Dubinina G."/>
            <person name="Vincze T."/>
            <person name="Grabovich M."/>
            <person name="Roberts R.J."/>
        </authorList>
    </citation>
    <scope>NUCLEOTIDE SEQUENCE [LARGE SCALE GENOMIC DNA]</scope>
    <source>
        <strain evidence="5 6">D-507</strain>
    </source>
</reference>
<dbReference type="PANTHER" id="PTHR35147">
    <property type="entry name" value="CHEMORECEPTOR GLUTAMINE DEAMIDASE CHED-RELATED"/>
    <property type="match status" value="1"/>
</dbReference>
<name>A0A5C1PZX0_9BURK</name>
<gene>
    <name evidence="3" type="primary">cheD</name>
    <name evidence="4" type="ORF">ABIC99_000180</name>
    <name evidence="5" type="ORF">EWH46_10750</name>
</gene>
<dbReference type="SUPFAM" id="SSF64438">
    <property type="entry name" value="CNF1/YfiH-like putative cysteine hydrolases"/>
    <property type="match status" value="1"/>
</dbReference>
<dbReference type="Proteomes" id="UP001549111">
    <property type="component" value="Unassembled WGS sequence"/>
</dbReference>
<dbReference type="OrthoDB" id="9807202at2"/>
<keyword evidence="7" id="KW-1185">Reference proteome</keyword>
<evidence type="ECO:0000256" key="1">
    <source>
        <dbReference type="ARBA" id="ARBA00022500"/>
    </source>
</evidence>
<dbReference type="AlphaFoldDB" id="A0A5C1PZX0"/>
<dbReference type="InterPro" id="IPR005659">
    <property type="entry name" value="Chemorcpt_Glu_NH3ase_CheD"/>
</dbReference>
<dbReference type="PANTHER" id="PTHR35147:SF3">
    <property type="entry name" value="CHEMORECEPTOR GLUTAMINE DEAMIDASE CHED 1-RELATED"/>
    <property type="match status" value="1"/>
</dbReference>
<dbReference type="GO" id="GO:0006935">
    <property type="term" value="P:chemotaxis"/>
    <property type="evidence" value="ECO:0007669"/>
    <property type="project" value="UniProtKB-UniRule"/>
</dbReference>
<dbReference type="HAMAP" id="MF_01440">
    <property type="entry name" value="CheD"/>
    <property type="match status" value="1"/>
</dbReference>